<dbReference type="RefSeq" id="WP_107672204.1">
    <property type="nucleotide sequence ID" value="NZ_PZKE01000003.1"/>
</dbReference>
<gene>
    <name evidence="1" type="ORF">C5F44_03860</name>
</gene>
<comment type="caution">
    <text evidence="1">The sequence shown here is derived from an EMBL/GenBank/DDBJ whole genome shotgun (WGS) entry which is preliminary data.</text>
</comment>
<keyword evidence="2" id="KW-1185">Reference proteome</keyword>
<accession>A0A2T4JCH3</accession>
<evidence type="ECO:0000313" key="2">
    <source>
        <dbReference type="Proteomes" id="UP000241362"/>
    </source>
</evidence>
<dbReference type="AlphaFoldDB" id="A0A2T4JCH3"/>
<sequence length="61" mass="6703">MPHDWVFEVLKDLMAYAQRNELPALAARVEEAMAVAEAEIASLGEEAALPQRPGPHNGRPH</sequence>
<name>A0A2T4JCH3_FUSBL</name>
<reference evidence="1 2" key="1">
    <citation type="submission" date="2018-03" db="EMBL/GenBank/DDBJ databases">
        <title>Rhodobacter blasticus.</title>
        <authorList>
            <person name="Meyer T.E."/>
            <person name="Miller S."/>
            <person name="Lodha T."/>
            <person name="Gandham S."/>
            <person name="Chintalapati S."/>
            <person name="Chintalapati V.R."/>
        </authorList>
    </citation>
    <scope>NUCLEOTIDE SEQUENCE [LARGE SCALE GENOMIC DNA]</scope>
    <source>
        <strain evidence="1 2">DSM 2131</strain>
    </source>
</reference>
<dbReference type="Proteomes" id="UP000241362">
    <property type="component" value="Unassembled WGS sequence"/>
</dbReference>
<dbReference type="EMBL" id="PZKE01000003">
    <property type="protein sequence ID" value="PTE15527.1"/>
    <property type="molecule type" value="Genomic_DNA"/>
</dbReference>
<evidence type="ECO:0000313" key="1">
    <source>
        <dbReference type="EMBL" id="PTE15527.1"/>
    </source>
</evidence>
<proteinExistence type="predicted"/>
<protein>
    <submittedName>
        <fullName evidence="1">Uncharacterized protein</fullName>
    </submittedName>
</protein>
<organism evidence="1 2">
    <name type="scientific">Fuscovulum blasticum DSM 2131</name>
    <dbReference type="NCBI Taxonomy" id="1188250"/>
    <lineage>
        <taxon>Bacteria</taxon>
        <taxon>Pseudomonadati</taxon>
        <taxon>Pseudomonadota</taxon>
        <taxon>Alphaproteobacteria</taxon>
        <taxon>Rhodobacterales</taxon>
        <taxon>Paracoccaceae</taxon>
        <taxon>Pseudogemmobacter</taxon>
    </lineage>
</organism>